<proteinExistence type="predicted"/>
<sequence>MRVLPFVKYSPCGNTTILIRDTPLVPAARARCAAEIIAPGHLEGEQAGFIDLAAHVPRLDMMGGEFCVNATRAFAVELLREGRLAPEGEGVFSGVVSVSGMPEQLRVKVRPLAVNRFESAALLDLPVEPPLEEVGEGIRLVRVPGIAHLVLDAHVHALPGDKNRDTAALFARYGLLAEEAAGCIWLHRDAEGWRITPYVWVRETGTTYAETACGSGTLAASVVCRAVHGCSGSLSFRQPGGESLAVVPAPSAHGGWAAWVEGPVRLLACGEVFAESLDETQPA</sequence>
<name>A0A9D1U842_9BACT</name>
<protein>
    <recommendedName>
        <fullName evidence="3">Diaminopimelate epimerase</fullName>
    </recommendedName>
</protein>
<evidence type="ECO:0008006" key="3">
    <source>
        <dbReference type="Google" id="ProtNLM"/>
    </source>
</evidence>
<accession>A0A9D1U842</accession>
<dbReference type="AlphaFoldDB" id="A0A9D1U842"/>
<dbReference type="Proteomes" id="UP000824264">
    <property type="component" value="Unassembled WGS sequence"/>
</dbReference>
<dbReference type="EMBL" id="DXGI01000103">
    <property type="protein sequence ID" value="HIW78072.1"/>
    <property type="molecule type" value="Genomic_DNA"/>
</dbReference>
<reference evidence="1" key="2">
    <citation type="submission" date="2021-04" db="EMBL/GenBank/DDBJ databases">
        <authorList>
            <person name="Gilroy R."/>
        </authorList>
    </citation>
    <scope>NUCLEOTIDE SEQUENCE</scope>
    <source>
        <strain evidence="1">ChiSxjej5B17-1746</strain>
    </source>
</reference>
<evidence type="ECO:0000313" key="1">
    <source>
        <dbReference type="EMBL" id="HIW78072.1"/>
    </source>
</evidence>
<comment type="caution">
    <text evidence="1">The sequence shown here is derived from an EMBL/GenBank/DDBJ whole genome shotgun (WGS) entry which is preliminary data.</text>
</comment>
<organism evidence="1 2">
    <name type="scientific">Candidatus Bilophila faecipullorum</name>
    <dbReference type="NCBI Taxonomy" id="2838482"/>
    <lineage>
        <taxon>Bacteria</taxon>
        <taxon>Pseudomonadati</taxon>
        <taxon>Thermodesulfobacteriota</taxon>
        <taxon>Desulfovibrionia</taxon>
        <taxon>Desulfovibrionales</taxon>
        <taxon>Desulfovibrionaceae</taxon>
        <taxon>Bilophila</taxon>
    </lineage>
</organism>
<evidence type="ECO:0000313" key="2">
    <source>
        <dbReference type="Proteomes" id="UP000824264"/>
    </source>
</evidence>
<dbReference type="Pfam" id="PF26317">
    <property type="entry name" value="CntK_N"/>
    <property type="match status" value="1"/>
</dbReference>
<dbReference type="InterPro" id="IPR058944">
    <property type="entry name" value="CntK-like"/>
</dbReference>
<reference evidence="1" key="1">
    <citation type="journal article" date="2021" name="PeerJ">
        <title>Extensive microbial diversity within the chicken gut microbiome revealed by metagenomics and culture.</title>
        <authorList>
            <person name="Gilroy R."/>
            <person name="Ravi A."/>
            <person name="Getino M."/>
            <person name="Pursley I."/>
            <person name="Horton D.L."/>
            <person name="Alikhan N.F."/>
            <person name="Baker D."/>
            <person name="Gharbi K."/>
            <person name="Hall N."/>
            <person name="Watson M."/>
            <person name="Adriaenssens E.M."/>
            <person name="Foster-Nyarko E."/>
            <person name="Jarju S."/>
            <person name="Secka A."/>
            <person name="Antonio M."/>
            <person name="Oren A."/>
            <person name="Chaudhuri R.R."/>
            <person name="La Ragione R."/>
            <person name="Hildebrand F."/>
            <person name="Pallen M.J."/>
        </authorList>
    </citation>
    <scope>NUCLEOTIDE SEQUENCE</scope>
    <source>
        <strain evidence="1">ChiSxjej5B17-1746</strain>
    </source>
</reference>
<gene>
    <name evidence="1" type="ORF">H9874_02860</name>
</gene>